<dbReference type="SUPFAM" id="SSF160935">
    <property type="entry name" value="VPA0735-like"/>
    <property type="match status" value="1"/>
</dbReference>
<evidence type="ECO:0000259" key="3">
    <source>
        <dbReference type="Pfam" id="PF06863"/>
    </source>
</evidence>
<keyword evidence="5" id="KW-1185">Reference proteome</keyword>
<dbReference type="InterPro" id="IPR037049">
    <property type="entry name" value="DUF1214_C_sf"/>
</dbReference>
<dbReference type="InterPro" id="IPR010679">
    <property type="entry name" value="DUF1254"/>
</dbReference>
<dbReference type="AlphaFoldDB" id="A0AAE3KU34"/>
<dbReference type="Gene3D" id="2.60.120.600">
    <property type="entry name" value="Domain of unknown function DUF1214, C-terminal domain"/>
    <property type="match status" value="1"/>
</dbReference>
<name>A0AAE3KU34_9BACT</name>
<protein>
    <submittedName>
        <fullName evidence="4">DUF1254 domain-containing protein</fullName>
    </submittedName>
</protein>
<dbReference type="PANTHER" id="PTHR36509:SF2">
    <property type="entry name" value="BLL3101 PROTEIN"/>
    <property type="match status" value="1"/>
</dbReference>
<evidence type="ECO:0000256" key="1">
    <source>
        <dbReference type="SAM" id="SignalP"/>
    </source>
</evidence>
<dbReference type="InterPro" id="IPR010621">
    <property type="entry name" value="DUF1214"/>
</dbReference>
<dbReference type="Gene3D" id="2.60.40.1610">
    <property type="entry name" value="Domain of unknown function DUF1254"/>
    <property type="match status" value="1"/>
</dbReference>
<organism evidence="4 5">
    <name type="scientific">Lacihabitans soyangensis</name>
    <dbReference type="NCBI Taxonomy" id="869394"/>
    <lineage>
        <taxon>Bacteria</taxon>
        <taxon>Pseudomonadati</taxon>
        <taxon>Bacteroidota</taxon>
        <taxon>Cytophagia</taxon>
        <taxon>Cytophagales</taxon>
        <taxon>Leadbetterellaceae</taxon>
        <taxon>Lacihabitans</taxon>
    </lineage>
</organism>
<sequence>MFRIFSLVFFFLLITFSSSSQITNKNELEAYKSAYNAYVWGFPLVTLALSVDEFTQSPSGAKFNNFAILESNSGEKLLNNENIMCSKAYLDLNQSALLFTLPVSTLKYYSLTFTDAFSNTIEVFSSLKNLNKEKSILLVGPEWKGSLPKGLKKVIKSPTNLAWVEGQVSILDKMDKTDARKILESIKISEYDKKENFKNWKDRHVFPKLKTSGSSTEQALLMDWKSYFTLLSLMLKENAIPENQKKYVADFEDLGIFPGKDFEDAKVSNKKQKGIKQGFADAIELLKLEAPRQEDYNKNGWSYNVGEGKWGTKYTKNAASAYNGFNQTAPEEIMKYKTQIDINKDKLTGTQKYKMTIKKASLPQTKAFWTINVLQSNKQVFENAKGKYGIGNKNKGLKYNKDGSLTLYFQAEVPKGLETNWVPIPSENFELIFKVFSPGEMVVSGEWAPPVVEIVK</sequence>
<dbReference type="Pfam" id="PF06863">
    <property type="entry name" value="DUF1254"/>
    <property type="match status" value="1"/>
</dbReference>
<gene>
    <name evidence="4" type="ORF">EGI31_07515</name>
</gene>
<feature type="signal peptide" evidence="1">
    <location>
        <begin position="1"/>
        <end position="20"/>
    </location>
</feature>
<feature type="domain" description="DUF1214" evidence="2">
    <location>
        <begin position="334"/>
        <end position="439"/>
    </location>
</feature>
<keyword evidence="1" id="KW-0732">Signal</keyword>
<dbReference type="Pfam" id="PF06742">
    <property type="entry name" value="DUF1214"/>
    <property type="match status" value="1"/>
</dbReference>
<evidence type="ECO:0000313" key="5">
    <source>
        <dbReference type="Proteomes" id="UP001204144"/>
    </source>
</evidence>
<reference evidence="4 5" key="1">
    <citation type="submission" date="2018-11" db="EMBL/GenBank/DDBJ databases">
        <title>Novel bacteria species description.</title>
        <authorList>
            <person name="Han J.-H."/>
        </authorList>
    </citation>
    <scope>NUCLEOTIDE SEQUENCE [LARGE SCALE GENOMIC DNA]</scope>
    <source>
        <strain evidence="4 5">KCTC23259</strain>
    </source>
</reference>
<accession>A0AAE3KU34</accession>
<feature type="chain" id="PRO_5042185320" evidence="1">
    <location>
        <begin position="21"/>
        <end position="456"/>
    </location>
</feature>
<dbReference type="PANTHER" id="PTHR36509">
    <property type="entry name" value="BLL3101 PROTEIN"/>
    <property type="match status" value="1"/>
</dbReference>
<feature type="domain" description="DUF1254" evidence="3">
    <location>
        <begin position="78"/>
        <end position="188"/>
    </location>
</feature>
<comment type="caution">
    <text evidence="4">The sequence shown here is derived from an EMBL/GenBank/DDBJ whole genome shotgun (WGS) entry which is preliminary data.</text>
</comment>
<dbReference type="Proteomes" id="UP001204144">
    <property type="component" value="Unassembled WGS sequence"/>
</dbReference>
<dbReference type="RefSeq" id="WP_255036576.1">
    <property type="nucleotide sequence ID" value="NZ_RJUF01000015.1"/>
</dbReference>
<evidence type="ECO:0000313" key="4">
    <source>
        <dbReference type="EMBL" id="MCP9762801.1"/>
    </source>
</evidence>
<dbReference type="EMBL" id="RJUF01000015">
    <property type="protein sequence ID" value="MCP9762801.1"/>
    <property type="molecule type" value="Genomic_DNA"/>
</dbReference>
<dbReference type="InterPro" id="IPR037050">
    <property type="entry name" value="DUF1254_sf"/>
</dbReference>
<evidence type="ECO:0000259" key="2">
    <source>
        <dbReference type="Pfam" id="PF06742"/>
    </source>
</evidence>
<proteinExistence type="predicted"/>